<keyword evidence="1" id="KW-0812">Transmembrane</keyword>
<proteinExistence type="predicted"/>
<gene>
    <name evidence="2" type="ORF">DFR62_1526</name>
</gene>
<feature type="transmembrane region" description="Helical" evidence="1">
    <location>
        <begin position="20"/>
        <end position="38"/>
    </location>
</feature>
<evidence type="ECO:0000313" key="2">
    <source>
        <dbReference type="EMBL" id="RLJ91362.1"/>
    </source>
</evidence>
<feature type="transmembrane region" description="Helical" evidence="1">
    <location>
        <begin position="50"/>
        <end position="66"/>
    </location>
</feature>
<dbReference type="AlphaFoldDB" id="A0A497YNS3"/>
<evidence type="ECO:0000313" key="3">
    <source>
        <dbReference type="Proteomes" id="UP000280791"/>
    </source>
</evidence>
<keyword evidence="3" id="KW-1185">Reference proteome</keyword>
<evidence type="ECO:0000256" key="1">
    <source>
        <dbReference type="SAM" id="Phobius"/>
    </source>
</evidence>
<comment type="caution">
    <text evidence="2">The sequence shown here is derived from an EMBL/GenBank/DDBJ whole genome shotgun (WGS) entry which is preliminary data.</text>
</comment>
<keyword evidence="1" id="KW-0472">Membrane</keyword>
<name>A0A497YNS3_9BACL</name>
<accession>A0A497YNS3</accession>
<organism evidence="2 3">
    <name type="scientific">Planococcus citreus</name>
    <dbReference type="NCBI Taxonomy" id="1373"/>
    <lineage>
        <taxon>Bacteria</taxon>
        <taxon>Bacillati</taxon>
        <taxon>Bacillota</taxon>
        <taxon>Bacilli</taxon>
        <taxon>Bacillales</taxon>
        <taxon>Caryophanaceae</taxon>
        <taxon>Planococcus</taxon>
    </lineage>
</organism>
<dbReference type="Proteomes" id="UP000280791">
    <property type="component" value="Unassembled WGS sequence"/>
</dbReference>
<reference evidence="2 3" key="1">
    <citation type="submission" date="2018-10" db="EMBL/GenBank/DDBJ databases">
        <title>Genomic Encyclopedia of Type Strains, Phase IV (KMG-IV): sequencing the most valuable type-strain genomes for metagenomic binning, comparative biology and taxonomic classification.</title>
        <authorList>
            <person name="Goeker M."/>
        </authorList>
    </citation>
    <scope>NUCLEOTIDE SEQUENCE [LARGE SCALE GENOMIC DNA]</scope>
    <source>
        <strain evidence="2 3">DSM 20549</strain>
    </source>
</reference>
<protein>
    <submittedName>
        <fullName evidence="2">Uncharacterized protein</fullName>
    </submittedName>
</protein>
<keyword evidence="1" id="KW-1133">Transmembrane helix</keyword>
<sequence>MVGMLAYPDSVGGLDMREFIMYFIGFLVLVALNSWMDYTEQGTWHLQENIGKALFIMLFIRGGFWFEKRVKRKEAQEQNDAKRE</sequence>
<dbReference type="EMBL" id="RCCP01000001">
    <property type="protein sequence ID" value="RLJ91362.1"/>
    <property type="molecule type" value="Genomic_DNA"/>
</dbReference>